<dbReference type="AlphaFoldDB" id="A0A1T5A8R7"/>
<dbReference type="InterPro" id="IPR006175">
    <property type="entry name" value="YjgF/YER057c/UK114"/>
</dbReference>
<evidence type="ECO:0000313" key="3">
    <source>
        <dbReference type="Proteomes" id="UP000189981"/>
    </source>
</evidence>
<dbReference type="GO" id="GO:0019239">
    <property type="term" value="F:deaminase activity"/>
    <property type="evidence" value="ECO:0007669"/>
    <property type="project" value="TreeGrafter"/>
</dbReference>
<dbReference type="PANTHER" id="PTHR11803:SF39">
    <property type="entry name" value="2-IMINOBUTANOATE_2-IMINOPROPANOATE DEAMINASE"/>
    <property type="match status" value="1"/>
</dbReference>
<protein>
    <submittedName>
        <fullName evidence="2">Enamine deaminase RidA, house cleaning of reactive enamine intermediates, YjgF/YER057c/UK114 family</fullName>
    </submittedName>
</protein>
<feature type="signal peptide" evidence="1">
    <location>
        <begin position="1"/>
        <end position="27"/>
    </location>
</feature>
<dbReference type="InterPro" id="IPR006311">
    <property type="entry name" value="TAT_signal"/>
</dbReference>
<gene>
    <name evidence="2" type="ORF">SAMN05661099_0449</name>
</gene>
<dbReference type="InterPro" id="IPR035959">
    <property type="entry name" value="RutC-like_sf"/>
</dbReference>
<dbReference type="Gene3D" id="3.30.1330.40">
    <property type="entry name" value="RutC-like"/>
    <property type="match status" value="1"/>
</dbReference>
<proteinExistence type="predicted"/>
<reference evidence="3" key="1">
    <citation type="submission" date="2017-02" db="EMBL/GenBank/DDBJ databases">
        <authorList>
            <person name="Varghese N."/>
            <person name="Submissions S."/>
        </authorList>
    </citation>
    <scope>NUCLEOTIDE SEQUENCE [LARGE SCALE GENOMIC DNA]</scope>
    <source>
        <strain evidence="3">DSM 22385</strain>
    </source>
</reference>
<sequence length="153" mass="16223">MKLKRRAVLKGVLASAAGIGLTQIASAKSLPAYHEAGGVVNSQEIPMFSAFTKYENLVFISGIGCHEGPKTIENHTKVVMRDLKKAIEAAGSSMSKVLKCYAYVDDIANVDGMNKVYDAAWPKGKMPARTCIAVAKGGIPGASLCEVDAICYI</sequence>
<evidence type="ECO:0000313" key="2">
    <source>
        <dbReference type="EMBL" id="SKB31318.1"/>
    </source>
</evidence>
<dbReference type="PROSITE" id="PS51318">
    <property type="entry name" value="TAT"/>
    <property type="match status" value="1"/>
</dbReference>
<dbReference type="PANTHER" id="PTHR11803">
    <property type="entry name" value="2-IMINOBUTANOATE/2-IMINOPROPANOATE DEAMINASE RIDA"/>
    <property type="match status" value="1"/>
</dbReference>
<organism evidence="2 3">
    <name type="scientific">Daejeonella lutea</name>
    <dbReference type="NCBI Taxonomy" id="572036"/>
    <lineage>
        <taxon>Bacteria</taxon>
        <taxon>Pseudomonadati</taxon>
        <taxon>Bacteroidota</taxon>
        <taxon>Sphingobacteriia</taxon>
        <taxon>Sphingobacteriales</taxon>
        <taxon>Sphingobacteriaceae</taxon>
        <taxon>Daejeonella</taxon>
    </lineage>
</organism>
<evidence type="ECO:0000256" key="1">
    <source>
        <dbReference type="SAM" id="SignalP"/>
    </source>
</evidence>
<dbReference type="EMBL" id="FUYR01000001">
    <property type="protein sequence ID" value="SKB31318.1"/>
    <property type="molecule type" value="Genomic_DNA"/>
</dbReference>
<dbReference type="Pfam" id="PF01042">
    <property type="entry name" value="Ribonuc_L-PSP"/>
    <property type="match status" value="1"/>
</dbReference>
<dbReference type="CDD" id="cd00448">
    <property type="entry name" value="YjgF_YER057c_UK114_family"/>
    <property type="match status" value="1"/>
</dbReference>
<dbReference type="STRING" id="572036.SAMN05661099_0449"/>
<dbReference type="GO" id="GO:0005829">
    <property type="term" value="C:cytosol"/>
    <property type="evidence" value="ECO:0007669"/>
    <property type="project" value="TreeGrafter"/>
</dbReference>
<accession>A0A1T5A8R7</accession>
<name>A0A1T5A8R7_9SPHI</name>
<dbReference type="OrthoDB" id="666025at2"/>
<dbReference type="Proteomes" id="UP000189981">
    <property type="component" value="Unassembled WGS sequence"/>
</dbReference>
<dbReference type="SUPFAM" id="SSF55298">
    <property type="entry name" value="YjgF-like"/>
    <property type="match status" value="1"/>
</dbReference>
<feature type="chain" id="PRO_5013295659" evidence="1">
    <location>
        <begin position="28"/>
        <end position="153"/>
    </location>
</feature>
<keyword evidence="1" id="KW-0732">Signal</keyword>
<dbReference type="RefSeq" id="WP_079700975.1">
    <property type="nucleotide sequence ID" value="NZ_FUYR01000001.1"/>
</dbReference>
<keyword evidence="3" id="KW-1185">Reference proteome</keyword>